<accession>A0ABQ5XDN7</accession>
<keyword evidence="3" id="KW-1185">Reference proteome</keyword>
<organism evidence="2 3">
    <name type="scientific">Dyella flagellata</name>
    <dbReference type="NCBI Taxonomy" id="1867833"/>
    <lineage>
        <taxon>Bacteria</taxon>
        <taxon>Pseudomonadati</taxon>
        <taxon>Pseudomonadota</taxon>
        <taxon>Gammaproteobacteria</taxon>
        <taxon>Lysobacterales</taxon>
        <taxon>Rhodanobacteraceae</taxon>
        <taxon>Dyella</taxon>
    </lineage>
</organism>
<dbReference type="InterPro" id="IPR027843">
    <property type="entry name" value="DUF4440"/>
</dbReference>
<reference evidence="3" key="1">
    <citation type="journal article" date="2019" name="Int. J. Syst. Evol. Microbiol.">
        <title>The Global Catalogue of Microorganisms (GCM) 10K type strain sequencing project: providing services to taxonomists for standard genome sequencing and annotation.</title>
        <authorList>
            <consortium name="The Broad Institute Genomics Platform"/>
            <consortium name="The Broad Institute Genome Sequencing Center for Infectious Disease"/>
            <person name="Wu L."/>
            <person name="Ma J."/>
        </authorList>
    </citation>
    <scope>NUCLEOTIDE SEQUENCE [LARGE SCALE GENOMIC DNA]</scope>
    <source>
        <strain evidence="3">NBRC 111981</strain>
    </source>
</reference>
<dbReference type="Gene3D" id="3.10.450.50">
    <property type="match status" value="1"/>
</dbReference>
<protein>
    <recommendedName>
        <fullName evidence="1">DUF4440 domain-containing protein</fullName>
    </recommendedName>
</protein>
<comment type="caution">
    <text evidence="2">The sequence shown here is derived from an EMBL/GenBank/DDBJ whole genome shotgun (WGS) entry which is preliminary data.</text>
</comment>
<dbReference type="Proteomes" id="UP001156627">
    <property type="component" value="Unassembled WGS sequence"/>
</dbReference>
<proteinExistence type="predicted"/>
<name>A0ABQ5XDN7_9GAMM</name>
<evidence type="ECO:0000259" key="1">
    <source>
        <dbReference type="Pfam" id="PF14534"/>
    </source>
</evidence>
<dbReference type="Pfam" id="PF14534">
    <property type="entry name" value="DUF4440"/>
    <property type="match status" value="1"/>
</dbReference>
<sequence>MALQLKWMGGIALVFVAGMLAGHLLDSFTHAMLPTASSMDNTDANGNADLSGIDELHKLDVRVTLMNSAKALQQEWADGAVRILQDARVDVGKPAIYASDVQSIAAEPGSAIVSYEPDIRDVRVAGDWAFEWGYFDAGFRQGKDKPISSMHGKLLRVLRRENGQWKFFRVMVMWKEDGKAEAPQ</sequence>
<feature type="domain" description="DUF4440" evidence="1">
    <location>
        <begin position="68"/>
        <end position="166"/>
    </location>
</feature>
<evidence type="ECO:0000313" key="2">
    <source>
        <dbReference type="EMBL" id="GLQ88768.1"/>
    </source>
</evidence>
<evidence type="ECO:0000313" key="3">
    <source>
        <dbReference type="Proteomes" id="UP001156627"/>
    </source>
</evidence>
<dbReference type="InterPro" id="IPR032710">
    <property type="entry name" value="NTF2-like_dom_sf"/>
</dbReference>
<gene>
    <name evidence="2" type="ORF">GCM10007898_23380</name>
</gene>
<dbReference type="SUPFAM" id="SSF54427">
    <property type="entry name" value="NTF2-like"/>
    <property type="match status" value="1"/>
</dbReference>
<dbReference type="EMBL" id="BSOA01000020">
    <property type="protein sequence ID" value="GLQ88768.1"/>
    <property type="molecule type" value="Genomic_DNA"/>
</dbReference>